<keyword evidence="1" id="KW-0472">Membrane</keyword>
<keyword evidence="1" id="KW-1133">Transmembrane helix</keyword>
<keyword evidence="2" id="KW-1185">Reference proteome</keyword>
<feature type="transmembrane region" description="Helical" evidence="1">
    <location>
        <begin position="215"/>
        <end position="236"/>
    </location>
</feature>
<name>A0A1I7X2L1_HETBA</name>
<evidence type="ECO:0000313" key="3">
    <source>
        <dbReference type="WBParaSite" id="Hba_11647"/>
    </source>
</evidence>
<organism evidence="2 3">
    <name type="scientific">Heterorhabditis bacteriophora</name>
    <name type="common">Entomopathogenic nematode worm</name>
    <dbReference type="NCBI Taxonomy" id="37862"/>
    <lineage>
        <taxon>Eukaryota</taxon>
        <taxon>Metazoa</taxon>
        <taxon>Ecdysozoa</taxon>
        <taxon>Nematoda</taxon>
        <taxon>Chromadorea</taxon>
        <taxon>Rhabditida</taxon>
        <taxon>Rhabditina</taxon>
        <taxon>Rhabditomorpha</taxon>
        <taxon>Strongyloidea</taxon>
        <taxon>Heterorhabditidae</taxon>
        <taxon>Heterorhabditis</taxon>
    </lineage>
</organism>
<feature type="transmembrane region" description="Helical" evidence="1">
    <location>
        <begin position="257"/>
        <end position="278"/>
    </location>
</feature>
<dbReference type="WBParaSite" id="Hba_11647">
    <property type="protein sequence ID" value="Hba_11647"/>
    <property type="gene ID" value="Hba_11647"/>
</dbReference>
<evidence type="ECO:0000313" key="2">
    <source>
        <dbReference type="Proteomes" id="UP000095283"/>
    </source>
</evidence>
<accession>A0A1I7X2L1</accession>
<dbReference type="PANTHER" id="PTHR33444:SF8">
    <property type="entry name" value="MARVEL DOMAIN-CONTAINING PROTEIN"/>
    <property type="match status" value="1"/>
</dbReference>
<dbReference type="Proteomes" id="UP000095283">
    <property type="component" value="Unplaced"/>
</dbReference>
<feature type="transmembrane region" description="Helical" evidence="1">
    <location>
        <begin position="174"/>
        <end position="195"/>
    </location>
</feature>
<proteinExistence type="predicted"/>
<dbReference type="PANTHER" id="PTHR33444">
    <property type="entry name" value="SI:DKEY-19B23.12-RELATED"/>
    <property type="match status" value="1"/>
</dbReference>
<feature type="transmembrane region" description="Helical" evidence="1">
    <location>
        <begin position="298"/>
        <end position="331"/>
    </location>
</feature>
<reference evidence="3" key="1">
    <citation type="submission" date="2016-11" db="UniProtKB">
        <authorList>
            <consortium name="WormBaseParasite"/>
        </authorList>
    </citation>
    <scope>IDENTIFICATION</scope>
</reference>
<sequence length="342" mass="39026">MIHVTIISVLIDQLFIFITRQMIIKSSQPRDETSFPAGNSAFSSHTSERMGAFEALQLSYNNDPVTQSPINLERPALLQTHYRSRSHPQLNNLHQQNEAYTTRLINPTGNGPRQNLSVQINDPRTEAVYVPTTISNVDSNETRKKYEKLSDVYSTSEDTTQFARNLSDYVSEHIPYGVPITVLSLLCFVAFVLILVDFIGAFNIPFCRLQPMIPIWLMIAGLLFITSSVFRIYRLIPVPHTSERSLSTDLCCRGTELLFALANIVWLILEVTGCVWVYGSKPYVHFEEGIFEQHFCNWGLFWIAFWTCTCYLLLICFIIIASICLLIFGLYKESNSQNITLK</sequence>
<evidence type="ECO:0000256" key="1">
    <source>
        <dbReference type="SAM" id="Phobius"/>
    </source>
</evidence>
<protein>
    <submittedName>
        <fullName evidence="3">MARVEL domain-containing protein</fullName>
    </submittedName>
</protein>
<keyword evidence="1" id="KW-0812">Transmembrane</keyword>
<dbReference type="InterPro" id="IPR040350">
    <property type="entry name" value="TMEM272"/>
</dbReference>
<dbReference type="AlphaFoldDB" id="A0A1I7X2L1"/>